<proteinExistence type="predicted"/>
<dbReference type="EMBL" id="GBRH01281383">
    <property type="protein sequence ID" value="JAD16512.1"/>
    <property type="molecule type" value="Transcribed_RNA"/>
</dbReference>
<evidence type="ECO:0000313" key="1">
    <source>
        <dbReference type="EMBL" id="JAD16512.1"/>
    </source>
</evidence>
<reference evidence="1" key="2">
    <citation type="journal article" date="2015" name="Data Brief">
        <title>Shoot transcriptome of the giant reed, Arundo donax.</title>
        <authorList>
            <person name="Barrero R.A."/>
            <person name="Guerrero F.D."/>
            <person name="Moolhuijzen P."/>
            <person name="Goolsby J.A."/>
            <person name="Tidwell J."/>
            <person name="Bellgard S.E."/>
            <person name="Bellgard M.I."/>
        </authorList>
    </citation>
    <scope>NUCLEOTIDE SEQUENCE</scope>
    <source>
        <tissue evidence="1">Shoot tissue taken approximately 20 cm above the soil surface</tissue>
    </source>
</reference>
<sequence length="49" mass="5815">MLVQKHVLSWLLSDNLFFSEVVIYYCCHGVKLTIATYIRVQVCEFMLIF</sequence>
<accession>A0A0A9SP49</accession>
<protein>
    <submittedName>
        <fullName evidence="1">Uncharacterized protein</fullName>
    </submittedName>
</protein>
<name>A0A0A9SP49_ARUDO</name>
<reference evidence="1" key="1">
    <citation type="submission" date="2014-09" db="EMBL/GenBank/DDBJ databases">
        <authorList>
            <person name="Magalhaes I.L.F."/>
            <person name="Oliveira U."/>
            <person name="Santos F.R."/>
            <person name="Vidigal T.H.D.A."/>
            <person name="Brescovit A.D."/>
            <person name="Santos A.J."/>
        </authorList>
    </citation>
    <scope>NUCLEOTIDE SEQUENCE</scope>
    <source>
        <tissue evidence="1">Shoot tissue taken approximately 20 cm above the soil surface</tissue>
    </source>
</reference>
<organism evidence="1">
    <name type="scientific">Arundo donax</name>
    <name type="common">Giant reed</name>
    <name type="synonym">Donax arundinaceus</name>
    <dbReference type="NCBI Taxonomy" id="35708"/>
    <lineage>
        <taxon>Eukaryota</taxon>
        <taxon>Viridiplantae</taxon>
        <taxon>Streptophyta</taxon>
        <taxon>Embryophyta</taxon>
        <taxon>Tracheophyta</taxon>
        <taxon>Spermatophyta</taxon>
        <taxon>Magnoliopsida</taxon>
        <taxon>Liliopsida</taxon>
        <taxon>Poales</taxon>
        <taxon>Poaceae</taxon>
        <taxon>PACMAD clade</taxon>
        <taxon>Arundinoideae</taxon>
        <taxon>Arundineae</taxon>
        <taxon>Arundo</taxon>
    </lineage>
</organism>
<dbReference type="AlphaFoldDB" id="A0A0A9SP49"/>